<organism evidence="1">
    <name type="scientific">Nocardia globerula</name>
    <dbReference type="NCBI Taxonomy" id="1818"/>
    <lineage>
        <taxon>Bacteria</taxon>
        <taxon>Bacillati</taxon>
        <taxon>Actinomycetota</taxon>
        <taxon>Actinomycetes</taxon>
        <taxon>Mycobacteriales</taxon>
        <taxon>Nocardiaceae</taxon>
        <taxon>Nocardia</taxon>
    </lineage>
</organism>
<name>A0A652YIA0_NOCGL</name>
<comment type="caution">
    <text evidence="1">The sequence shown here is derived from an EMBL/GenBank/DDBJ whole genome shotgun (WGS) entry which is preliminary data.</text>
</comment>
<dbReference type="AlphaFoldDB" id="A0A652YIA0"/>
<dbReference type="EMBL" id="VNIQ01000013">
    <property type="protein sequence ID" value="TYQ00636.1"/>
    <property type="molecule type" value="Genomic_DNA"/>
</dbReference>
<evidence type="ECO:0000313" key="1">
    <source>
        <dbReference type="EMBL" id="TYQ00636.1"/>
    </source>
</evidence>
<accession>A0A652YIA0</accession>
<reference evidence="1" key="1">
    <citation type="submission" date="2019-07" db="EMBL/GenBank/DDBJ databases">
        <title>Genomic Encyclopedia of Type Strains, Phase IV (KMG-IV): sequencing the most valuable type-strain genomes for metagenomic binning, comparative biology and taxonomic classification.</title>
        <authorList>
            <person name="Goeker M."/>
        </authorList>
    </citation>
    <scope>NUCLEOTIDE SEQUENCE</scope>
    <source>
        <strain evidence="1">DSM 44596</strain>
    </source>
</reference>
<sequence length="75" mass="8674">MEELIEQFPEDDWVDQDLLTRDLAGELLDAEIKAEKERLESPDDADAGLFSHSDRRRRIAAMVAIRDRHRAPNTL</sequence>
<protein>
    <submittedName>
        <fullName evidence="1">Uncharacterized protein</fullName>
    </submittedName>
</protein>
<gene>
    <name evidence="1" type="ORF">FNL38_1132</name>
</gene>
<proteinExistence type="predicted"/>